<reference evidence="2 3" key="1">
    <citation type="submission" date="2016-11" db="EMBL/GenBank/DDBJ databases">
        <authorList>
            <person name="Jaros S."/>
            <person name="Januszkiewicz K."/>
            <person name="Wedrychowicz H."/>
        </authorList>
    </citation>
    <scope>NUCLEOTIDE SEQUENCE [LARGE SCALE GENOMIC DNA]</scope>
    <source>
        <strain evidence="2 3">DSM 6191</strain>
    </source>
</reference>
<feature type="transmembrane region" description="Helical" evidence="1">
    <location>
        <begin position="37"/>
        <end position="54"/>
    </location>
</feature>
<evidence type="ECO:0000313" key="2">
    <source>
        <dbReference type="EMBL" id="SHH42072.1"/>
    </source>
</evidence>
<organism evidence="2 3">
    <name type="scientific">Clostridium intestinale DSM 6191</name>
    <dbReference type="NCBI Taxonomy" id="1121320"/>
    <lineage>
        <taxon>Bacteria</taxon>
        <taxon>Bacillati</taxon>
        <taxon>Bacillota</taxon>
        <taxon>Clostridia</taxon>
        <taxon>Eubacteriales</taxon>
        <taxon>Clostridiaceae</taxon>
        <taxon>Clostridium</taxon>
    </lineage>
</organism>
<dbReference type="AlphaFoldDB" id="A0A1M5SU92"/>
<name>A0A1M5SU92_9CLOT</name>
<keyword evidence="1" id="KW-0812">Transmembrane</keyword>
<dbReference type="Proteomes" id="UP000184241">
    <property type="component" value="Unassembled WGS sequence"/>
</dbReference>
<evidence type="ECO:0000256" key="1">
    <source>
        <dbReference type="SAM" id="Phobius"/>
    </source>
</evidence>
<dbReference type="EMBL" id="FQXU01000003">
    <property type="protein sequence ID" value="SHH42072.1"/>
    <property type="molecule type" value="Genomic_DNA"/>
</dbReference>
<feature type="transmembrane region" description="Helical" evidence="1">
    <location>
        <begin position="60"/>
        <end position="77"/>
    </location>
</feature>
<protein>
    <submittedName>
        <fullName evidence="2">Uncharacterized protein</fullName>
    </submittedName>
</protein>
<feature type="transmembrane region" description="Helical" evidence="1">
    <location>
        <begin position="6"/>
        <end position="25"/>
    </location>
</feature>
<proteinExistence type="predicted"/>
<gene>
    <name evidence="2" type="ORF">SAMN02745941_00017</name>
</gene>
<keyword evidence="1" id="KW-1133">Transmembrane helix</keyword>
<dbReference type="RefSeq" id="WP_073015647.1">
    <property type="nucleotide sequence ID" value="NZ_FQXU01000003.1"/>
</dbReference>
<keyword evidence="1" id="KW-0472">Membrane</keyword>
<sequence length="116" mass="13319">MAGILIFILQFLVLGVVIFGVFTLLRKFVFSKVKINKWIPLAIAIVLFIIQFFVQRINGYAGLALTVFVLIFFMWFLDVHQGIGPSGKPKGKQIEIRSKAKPNRAKQFYKDKEDKK</sequence>
<evidence type="ECO:0000313" key="3">
    <source>
        <dbReference type="Proteomes" id="UP000184241"/>
    </source>
</evidence>
<accession>A0A1M5SU92</accession>